<evidence type="ECO:0000256" key="7">
    <source>
        <dbReference type="ARBA" id="ARBA00022827"/>
    </source>
</evidence>
<evidence type="ECO:0000313" key="13">
    <source>
        <dbReference type="EMBL" id="SHH04723.1"/>
    </source>
</evidence>
<comment type="subunit">
    <text evidence="11">Homotetramer.</text>
</comment>
<sequence>MSSIVGNKLKLSIFGESHGNGIGAVIDGLPAGEEINYLELNEFLKRRSPGKKFTTKRVEKDEFEILSGVKKDYTTGSPLAVTFKNSDATSTDYEKIKNIPRPSHADYTANIKYKGYADLNGGGHFSGRLTAPMCFAGGIAKQILERKGIFIGAHLKSVGDIEDIDFKDIELSDEIFKSILNRELPILDLEAEKNAKNYLEEIQKEGNSIGAIVQCGVIGVKAGLGNPIFDGIENNIAKIMFGIPGVKGVSFGSGFESAKMKGSEHNDEFYFKDGIIRTYTNNSGGIQGGITNGMPIVVDVAIKPTASIFLEQNSVNLDTGENTKLKIMGRHDPCIGIRAVPVVESLVAFTLLDFII</sequence>
<dbReference type="GO" id="GO:0005829">
    <property type="term" value="C:cytosol"/>
    <property type="evidence" value="ECO:0007669"/>
    <property type="project" value="TreeGrafter"/>
</dbReference>
<comment type="pathway">
    <text evidence="1 11 12">Metabolic intermediate biosynthesis; chorismate biosynthesis; chorismate from D-erythrose 4-phosphate and phosphoenolpyruvate: step 7/7.</text>
</comment>
<dbReference type="PROSITE" id="PS00787">
    <property type="entry name" value="CHORISMATE_SYNTHASE_1"/>
    <property type="match status" value="1"/>
</dbReference>
<dbReference type="GO" id="GO:0004107">
    <property type="term" value="F:chorismate synthase activity"/>
    <property type="evidence" value="ECO:0007669"/>
    <property type="project" value="UniProtKB-UniRule"/>
</dbReference>
<evidence type="ECO:0000256" key="8">
    <source>
        <dbReference type="ARBA" id="ARBA00022857"/>
    </source>
</evidence>
<name>A0A1M5PTW7_9FIRM</name>
<dbReference type="SUPFAM" id="SSF103263">
    <property type="entry name" value="Chorismate synthase, AroC"/>
    <property type="match status" value="1"/>
</dbReference>
<evidence type="ECO:0000256" key="3">
    <source>
        <dbReference type="ARBA" id="ARBA00013036"/>
    </source>
</evidence>
<feature type="binding site" evidence="11">
    <location>
        <begin position="124"/>
        <end position="126"/>
    </location>
    <ligand>
        <name>FMN</name>
        <dbReference type="ChEBI" id="CHEBI:58210"/>
    </ligand>
</feature>
<dbReference type="InterPro" id="IPR000453">
    <property type="entry name" value="Chorismate_synth"/>
</dbReference>
<dbReference type="PIRSF" id="PIRSF001456">
    <property type="entry name" value="Chorismate_synth"/>
    <property type="match status" value="1"/>
</dbReference>
<dbReference type="PROSITE" id="PS00789">
    <property type="entry name" value="CHORISMATE_SYNTHASE_3"/>
    <property type="match status" value="1"/>
</dbReference>
<dbReference type="PANTHER" id="PTHR21085">
    <property type="entry name" value="CHORISMATE SYNTHASE"/>
    <property type="match status" value="1"/>
</dbReference>
<proteinExistence type="inferred from homology"/>
<dbReference type="AlphaFoldDB" id="A0A1M5PTW7"/>
<dbReference type="Gene3D" id="3.60.150.10">
    <property type="entry name" value="Chorismate synthase AroC"/>
    <property type="match status" value="1"/>
</dbReference>
<evidence type="ECO:0000256" key="12">
    <source>
        <dbReference type="RuleBase" id="RU000605"/>
    </source>
</evidence>
<keyword evidence="10 11" id="KW-0456">Lyase</keyword>
<dbReference type="GO" id="GO:0009073">
    <property type="term" value="P:aromatic amino acid family biosynthetic process"/>
    <property type="evidence" value="ECO:0007669"/>
    <property type="project" value="UniProtKB-KW"/>
</dbReference>
<dbReference type="GO" id="GO:0009423">
    <property type="term" value="P:chorismate biosynthetic process"/>
    <property type="evidence" value="ECO:0007669"/>
    <property type="project" value="UniProtKB-UniRule"/>
</dbReference>
<evidence type="ECO:0000256" key="5">
    <source>
        <dbReference type="ARBA" id="ARBA00022630"/>
    </source>
</evidence>
<evidence type="ECO:0000256" key="9">
    <source>
        <dbReference type="ARBA" id="ARBA00023141"/>
    </source>
</evidence>
<comment type="cofactor">
    <cofactor evidence="11 12">
        <name>FMNH2</name>
        <dbReference type="ChEBI" id="CHEBI:57618"/>
    </cofactor>
    <text evidence="11 12">Reduced FMN (FMNH(2)).</text>
</comment>
<evidence type="ECO:0000313" key="14">
    <source>
        <dbReference type="Proteomes" id="UP000184032"/>
    </source>
</evidence>
<dbReference type="NCBIfam" id="TIGR00033">
    <property type="entry name" value="aroC"/>
    <property type="match status" value="1"/>
</dbReference>
<keyword evidence="8 11" id="KW-0521">NADP</keyword>
<comment type="caution">
    <text evidence="11">Lacks conserved residue(s) required for the propagation of feature annotation.</text>
</comment>
<dbReference type="InterPro" id="IPR020541">
    <property type="entry name" value="Chorismate_synthase_CS"/>
</dbReference>
<protein>
    <recommendedName>
        <fullName evidence="3 11">Chorismate synthase</fullName>
        <shortName evidence="11">CS</shortName>
        <ecNumber evidence="3 11">4.2.3.5</ecNumber>
    </recommendedName>
    <alternativeName>
        <fullName evidence="11">5-enolpyruvylshikimate-3-phosphate phospholyase</fullName>
    </alternativeName>
</protein>
<comment type="function">
    <text evidence="11">Catalyzes the anti-1,4-elimination of the C-3 phosphate and the C-6 proR hydrogen from 5-enolpyruvylshikimate-3-phosphate (EPSP) to yield chorismate, which is the branch point compound that serves as the starting substrate for the three terminal pathways of aromatic amino acid biosynthesis. This reaction introduces a second double bond into the aromatic ring system.</text>
</comment>
<dbReference type="EC" id="4.2.3.5" evidence="3 11"/>
<keyword evidence="4 11" id="KW-0028">Amino-acid biosynthesis</keyword>
<evidence type="ECO:0000256" key="6">
    <source>
        <dbReference type="ARBA" id="ARBA00022643"/>
    </source>
</evidence>
<dbReference type="PANTHER" id="PTHR21085:SF0">
    <property type="entry name" value="CHORISMATE SYNTHASE"/>
    <property type="match status" value="1"/>
</dbReference>
<dbReference type="NCBIfam" id="NF003793">
    <property type="entry name" value="PRK05382.1"/>
    <property type="match status" value="1"/>
</dbReference>
<keyword evidence="5 11" id="KW-0285">Flavoprotein</keyword>
<evidence type="ECO:0000256" key="11">
    <source>
        <dbReference type="HAMAP-Rule" id="MF_00300"/>
    </source>
</evidence>
<feature type="binding site" evidence="11">
    <location>
        <begin position="303"/>
        <end position="307"/>
    </location>
    <ligand>
        <name>FMN</name>
        <dbReference type="ChEBI" id="CHEBI:58210"/>
    </ligand>
</feature>
<dbReference type="GO" id="GO:0008652">
    <property type="term" value="P:amino acid biosynthetic process"/>
    <property type="evidence" value="ECO:0007669"/>
    <property type="project" value="UniProtKB-KW"/>
</dbReference>
<dbReference type="GO" id="GO:0010181">
    <property type="term" value="F:FMN binding"/>
    <property type="evidence" value="ECO:0007669"/>
    <property type="project" value="TreeGrafter"/>
</dbReference>
<keyword evidence="14" id="KW-1185">Reference proteome</keyword>
<keyword evidence="6 11" id="KW-0288">FMN</keyword>
<dbReference type="InterPro" id="IPR035904">
    <property type="entry name" value="Chorismate_synth_AroC_sf"/>
</dbReference>
<evidence type="ECO:0000256" key="2">
    <source>
        <dbReference type="ARBA" id="ARBA00008014"/>
    </source>
</evidence>
<feature type="binding site" evidence="11">
    <location>
        <position position="47"/>
    </location>
    <ligand>
        <name>NADP(+)</name>
        <dbReference type="ChEBI" id="CHEBI:58349"/>
    </ligand>
</feature>
<dbReference type="UniPathway" id="UPA00053">
    <property type="reaction ID" value="UER00090"/>
</dbReference>
<keyword evidence="7 11" id="KW-0274">FAD</keyword>
<feature type="binding site" evidence="11">
    <location>
        <position position="330"/>
    </location>
    <ligand>
        <name>FMN</name>
        <dbReference type="ChEBI" id="CHEBI:58210"/>
    </ligand>
</feature>
<evidence type="ECO:0000256" key="4">
    <source>
        <dbReference type="ARBA" id="ARBA00022605"/>
    </source>
</evidence>
<keyword evidence="9 11" id="KW-0057">Aromatic amino acid biosynthesis</keyword>
<comment type="catalytic activity">
    <reaction evidence="11 12">
        <text>5-O-(1-carboxyvinyl)-3-phosphoshikimate = chorismate + phosphate</text>
        <dbReference type="Rhea" id="RHEA:21020"/>
        <dbReference type="ChEBI" id="CHEBI:29748"/>
        <dbReference type="ChEBI" id="CHEBI:43474"/>
        <dbReference type="ChEBI" id="CHEBI:57701"/>
        <dbReference type="EC" id="4.2.3.5"/>
    </reaction>
</comment>
<gene>
    <name evidence="11" type="primary">aroC</name>
    <name evidence="13" type="ORF">SAMN02745245_00451</name>
</gene>
<evidence type="ECO:0000256" key="10">
    <source>
        <dbReference type="ARBA" id="ARBA00023239"/>
    </source>
</evidence>
<dbReference type="Proteomes" id="UP000184032">
    <property type="component" value="Unassembled WGS sequence"/>
</dbReference>
<dbReference type="OrthoDB" id="9771806at2"/>
<feature type="binding site" evidence="11">
    <location>
        <position position="52"/>
    </location>
    <ligand>
        <name>NADP(+)</name>
        <dbReference type="ChEBI" id="CHEBI:58349"/>
    </ligand>
</feature>
<accession>A0A1M5PTW7</accession>
<comment type="similarity">
    <text evidence="2 11 12">Belongs to the chorismate synthase family.</text>
</comment>
<dbReference type="STRING" id="1120995.SAMN02745245_00451"/>
<dbReference type="Pfam" id="PF01264">
    <property type="entry name" value="Chorismate_synt"/>
    <property type="match status" value="1"/>
</dbReference>
<organism evidence="13 14">
    <name type="scientific">Anaerosphaera aminiphila DSM 21120</name>
    <dbReference type="NCBI Taxonomy" id="1120995"/>
    <lineage>
        <taxon>Bacteria</taxon>
        <taxon>Bacillati</taxon>
        <taxon>Bacillota</taxon>
        <taxon>Tissierellia</taxon>
        <taxon>Tissierellales</taxon>
        <taxon>Peptoniphilaceae</taxon>
        <taxon>Anaerosphaera</taxon>
    </lineage>
</organism>
<evidence type="ECO:0000256" key="1">
    <source>
        <dbReference type="ARBA" id="ARBA00005044"/>
    </source>
</evidence>
<dbReference type="EMBL" id="FQXI01000001">
    <property type="protein sequence ID" value="SHH04723.1"/>
    <property type="molecule type" value="Genomic_DNA"/>
</dbReference>
<dbReference type="CDD" id="cd07304">
    <property type="entry name" value="Chorismate_synthase"/>
    <property type="match status" value="1"/>
</dbReference>
<dbReference type="RefSeq" id="WP_073183300.1">
    <property type="nucleotide sequence ID" value="NZ_FQXI01000001.1"/>
</dbReference>
<feature type="binding site" evidence="11">
    <location>
        <position position="288"/>
    </location>
    <ligand>
        <name>FMN</name>
        <dbReference type="ChEBI" id="CHEBI:58210"/>
    </ligand>
</feature>
<reference evidence="14" key="1">
    <citation type="submission" date="2016-11" db="EMBL/GenBank/DDBJ databases">
        <authorList>
            <person name="Varghese N."/>
            <person name="Submissions S."/>
        </authorList>
    </citation>
    <scope>NUCLEOTIDE SEQUENCE [LARGE SCALE GENOMIC DNA]</scope>
    <source>
        <strain evidence="14">DSM 21120</strain>
    </source>
</reference>
<dbReference type="HAMAP" id="MF_00300">
    <property type="entry name" value="Chorismate_synth"/>
    <property type="match status" value="1"/>
</dbReference>